<accession>A0A0D3DCL9</accession>
<dbReference type="STRING" id="109376.A0A0D3DCL9"/>
<dbReference type="AlphaFoldDB" id="A0A0D3DCL9"/>
<organism evidence="1 2">
    <name type="scientific">Brassica oleracea var. oleracea</name>
    <dbReference type="NCBI Taxonomy" id="109376"/>
    <lineage>
        <taxon>Eukaryota</taxon>
        <taxon>Viridiplantae</taxon>
        <taxon>Streptophyta</taxon>
        <taxon>Embryophyta</taxon>
        <taxon>Tracheophyta</taxon>
        <taxon>Spermatophyta</taxon>
        <taxon>Magnoliopsida</taxon>
        <taxon>eudicotyledons</taxon>
        <taxon>Gunneridae</taxon>
        <taxon>Pentapetalae</taxon>
        <taxon>rosids</taxon>
        <taxon>malvids</taxon>
        <taxon>Brassicales</taxon>
        <taxon>Brassicaceae</taxon>
        <taxon>Brassiceae</taxon>
        <taxon>Brassica</taxon>
    </lineage>
</organism>
<evidence type="ECO:0000313" key="1">
    <source>
        <dbReference type="EnsemblPlants" id="Bo7g095200.1"/>
    </source>
</evidence>
<dbReference type="Gramene" id="Bo7g095200.1">
    <property type="protein sequence ID" value="Bo7g095200.1"/>
    <property type="gene ID" value="Bo7g095200"/>
</dbReference>
<name>A0A0D3DCL9_BRAOL</name>
<dbReference type="eggNOG" id="KOG2476">
    <property type="taxonomic scope" value="Eukaryota"/>
</dbReference>
<protein>
    <submittedName>
        <fullName evidence="1">Uncharacterized protein</fullName>
    </submittedName>
</protein>
<dbReference type="Proteomes" id="UP000032141">
    <property type="component" value="Chromosome C7"/>
</dbReference>
<reference evidence="1 2" key="1">
    <citation type="journal article" date="2014" name="Genome Biol.">
        <title>Transcriptome and methylome profiling reveals relics of genome dominance in the mesopolyploid Brassica oleracea.</title>
        <authorList>
            <person name="Parkin I.A."/>
            <person name="Koh C."/>
            <person name="Tang H."/>
            <person name="Robinson S.J."/>
            <person name="Kagale S."/>
            <person name="Clarke W.E."/>
            <person name="Town C.D."/>
            <person name="Nixon J."/>
            <person name="Krishnakumar V."/>
            <person name="Bidwell S.L."/>
            <person name="Denoeud F."/>
            <person name="Belcram H."/>
            <person name="Links M.G."/>
            <person name="Just J."/>
            <person name="Clarke C."/>
            <person name="Bender T."/>
            <person name="Huebert T."/>
            <person name="Mason A.S."/>
            <person name="Pires J.C."/>
            <person name="Barker G."/>
            <person name="Moore J."/>
            <person name="Walley P.G."/>
            <person name="Manoli S."/>
            <person name="Batley J."/>
            <person name="Edwards D."/>
            <person name="Nelson M.N."/>
            <person name="Wang X."/>
            <person name="Paterson A.H."/>
            <person name="King G."/>
            <person name="Bancroft I."/>
            <person name="Chalhoub B."/>
            <person name="Sharpe A.G."/>
        </authorList>
    </citation>
    <scope>NUCLEOTIDE SEQUENCE</scope>
    <source>
        <strain evidence="1 2">cv. TO1000</strain>
    </source>
</reference>
<sequence length="182" mass="19766">MAESPKYIEPYDCREAVAISPKLSLSFVLLNPGLQRIPPVFKPSDGLSGSHVRRRSIRCTNLRRPILPRFTGASRRVSGLRRRPSSGLSVSYLSGTESSDGQFGKYSQDDVDALRALADDSGVVDFLFTNEWPVGVTNRAAESDIPTEVSDSSCCDSNVSELVKEVKPRYPIAGSMGGVLCP</sequence>
<dbReference type="EnsemblPlants" id="Bo7g095200.1">
    <property type="protein sequence ID" value="Bo7g095200.1"/>
    <property type="gene ID" value="Bo7g095200"/>
</dbReference>
<dbReference type="HOGENOM" id="CLU_1484007_0_0_1"/>
<evidence type="ECO:0000313" key="2">
    <source>
        <dbReference type="Proteomes" id="UP000032141"/>
    </source>
</evidence>
<keyword evidence="2" id="KW-1185">Reference proteome</keyword>
<reference evidence="1" key="2">
    <citation type="submission" date="2015-03" db="UniProtKB">
        <authorList>
            <consortium name="EnsemblPlants"/>
        </authorList>
    </citation>
    <scope>IDENTIFICATION</scope>
</reference>
<proteinExistence type="predicted"/>